<name>A0ABQ1MK93_9BACT</name>
<dbReference type="Proteomes" id="UP000635885">
    <property type="component" value="Unassembled WGS sequence"/>
</dbReference>
<organism evidence="1 2">
    <name type="scientific">Belliella aquatica</name>
    <dbReference type="NCBI Taxonomy" id="1323734"/>
    <lineage>
        <taxon>Bacteria</taxon>
        <taxon>Pseudomonadati</taxon>
        <taxon>Bacteroidota</taxon>
        <taxon>Cytophagia</taxon>
        <taxon>Cytophagales</taxon>
        <taxon>Cyclobacteriaceae</taxon>
        <taxon>Belliella</taxon>
    </lineage>
</organism>
<proteinExistence type="predicted"/>
<gene>
    <name evidence="1" type="ORF">GCM10010993_20740</name>
</gene>
<dbReference type="RefSeq" id="WP_188442527.1">
    <property type="nucleotide sequence ID" value="NZ_BMFD01000006.1"/>
</dbReference>
<keyword evidence="2" id="KW-1185">Reference proteome</keyword>
<accession>A0ABQ1MK93</accession>
<evidence type="ECO:0000313" key="2">
    <source>
        <dbReference type="Proteomes" id="UP000635885"/>
    </source>
</evidence>
<comment type="caution">
    <text evidence="1">The sequence shown here is derived from an EMBL/GenBank/DDBJ whole genome shotgun (WGS) entry which is preliminary data.</text>
</comment>
<protein>
    <submittedName>
        <fullName evidence="1">Uncharacterized protein</fullName>
    </submittedName>
</protein>
<reference evidence="2" key="1">
    <citation type="journal article" date="2019" name="Int. J. Syst. Evol. Microbiol.">
        <title>The Global Catalogue of Microorganisms (GCM) 10K type strain sequencing project: providing services to taxonomists for standard genome sequencing and annotation.</title>
        <authorList>
            <consortium name="The Broad Institute Genomics Platform"/>
            <consortium name="The Broad Institute Genome Sequencing Center for Infectious Disease"/>
            <person name="Wu L."/>
            <person name="Ma J."/>
        </authorList>
    </citation>
    <scope>NUCLEOTIDE SEQUENCE [LARGE SCALE GENOMIC DNA]</scope>
    <source>
        <strain evidence="2">CGMCC 1.12479</strain>
    </source>
</reference>
<evidence type="ECO:0000313" key="1">
    <source>
        <dbReference type="EMBL" id="GGC42005.1"/>
    </source>
</evidence>
<sequence length="378" mass="42059">MMSQLDRILSSIFSDINTAKARADMTSREIANRYISDEILQYFPIPRVGIDNLEVELKYVIENVEEKVENTSQSQQRLTDFIQNFSVSTAQELRKTISNEAKSNELYQELEGYPDQNWESNIAEMLTGSLKSINLSTPNVQNTISKSFQLIQTEIKEVIPKANIVGSFASIPTLKGTYSLISLDEKGQTEFKLKNEFTNEREAITEAKGLIEQISKNQLKISDSKSSGTVNTAKLVSGNKQLEILAKADPNSRFNPKALFDSSIAKKAVAVKNAPIANSWVLGKKISPQEARNTSNAVQEKVDETLFTVSKNLLSKKSLDFQNGIQNILDQSKITTLKIAVDAEKISKAKPESVLTLKFNLSAKDFAMINESDSPSNF</sequence>
<dbReference type="EMBL" id="BMFD01000006">
    <property type="protein sequence ID" value="GGC42005.1"/>
    <property type="molecule type" value="Genomic_DNA"/>
</dbReference>